<dbReference type="InterPro" id="IPR039426">
    <property type="entry name" value="TonB-dep_rcpt-like"/>
</dbReference>
<feature type="domain" description="TonB-dependent receptor plug" evidence="8">
    <location>
        <begin position="129"/>
        <end position="234"/>
    </location>
</feature>
<reference evidence="11 12" key="1">
    <citation type="submission" date="2018-08" db="EMBL/GenBank/DDBJ databases">
        <title>A genome reference for cultivated species of the human gut microbiota.</title>
        <authorList>
            <person name="Zou Y."/>
            <person name="Xue W."/>
            <person name="Luo G."/>
        </authorList>
    </citation>
    <scope>NUCLEOTIDE SEQUENCE [LARGE SCALE GENOMIC DNA]</scope>
    <source>
        <strain evidence="10 12">AM23-23</strain>
        <strain evidence="9 11">TF10-3AC</strain>
    </source>
</reference>
<dbReference type="Pfam" id="PF13715">
    <property type="entry name" value="CarbopepD_reg_2"/>
    <property type="match status" value="1"/>
</dbReference>
<evidence type="ECO:0000313" key="10">
    <source>
        <dbReference type="EMBL" id="RHF90500.1"/>
    </source>
</evidence>
<evidence type="ECO:0000256" key="3">
    <source>
        <dbReference type="ARBA" id="ARBA00022452"/>
    </source>
</evidence>
<dbReference type="RefSeq" id="WP_117673975.1">
    <property type="nucleotide sequence ID" value="NZ_CABOGR010000039.1"/>
</dbReference>
<dbReference type="EMBL" id="QSQT01000039">
    <property type="protein sequence ID" value="RGK51638.1"/>
    <property type="molecule type" value="Genomic_DNA"/>
</dbReference>
<organism evidence="9 11">
    <name type="scientific">Phocaeicola plebeius</name>
    <dbReference type="NCBI Taxonomy" id="310297"/>
    <lineage>
        <taxon>Bacteria</taxon>
        <taxon>Pseudomonadati</taxon>
        <taxon>Bacteroidota</taxon>
        <taxon>Bacteroidia</taxon>
        <taxon>Bacteroidales</taxon>
        <taxon>Bacteroidaceae</taxon>
        <taxon>Phocaeicola</taxon>
    </lineage>
</organism>
<proteinExistence type="inferred from homology"/>
<dbReference type="EMBL" id="QRHQ01000015">
    <property type="protein sequence ID" value="RHF90500.1"/>
    <property type="molecule type" value="Genomic_DNA"/>
</dbReference>
<dbReference type="InterPro" id="IPR012910">
    <property type="entry name" value="Plug_dom"/>
</dbReference>
<evidence type="ECO:0000313" key="11">
    <source>
        <dbReference type="Proteomes" id="UP000260862"/>
    </source>
</evidence>
<protein>
    <submittedName>
        <fullName evidence="9">TonB-dependent receptor</fullName>
    </submittedName>
</protein>
<dbReference type="Proteomes" id="UP000260862">
    <property type="component" value="Unassembled WGS sequence"/>
</dbReference>
<keyword evidence="2 7" id="KW-0813">Transport</keyword>
<comment type="subcellular location">
    <subcellularLocation>
        <location evidence="1 7">Cell outer membrane</location>
        <topology evidence="1 7">Multi-pass membrane protein</topology>
    </subcellularLocation>
</comment>
<keyword evidence="9" id="KW-0675">Receptor</keyword>
<keyword evidence="4 7" id="KW-0812">Transmembrane</keyword>
<evidence type="ECO:0000256" key="7">
    <source>
        <dbReference type="PROSITE-ProRule" id="PRU01360"/>
    </source>
</evidence>
<keyword evidence="11" id="KW-1185">Reference proteome</keyword>
<evidence type="ECO:0000313" key="9">
    <source>
        <dbReference type="EMBL" id="RGK51638.1"/>
    </source>
</evidence>
<dbReference type="InterPro" id="IPR023996">
    <property type="entry name" value="TonB-dep_OMP_SusC/RagA"/>
</dbReference>
<dbReference type="NCBIfam" id="TIGR04056">
    <property type="entry name" value="OMP_RagA_SusC"/>
    <property type="match status" value="1"/>
</dbReference>
<evidence type="ECO:0000256" key="2">
    <source>
        <dbReference type="ARBA" id="ARBA00022448"/>
    </source>
</evidence>
<evidence type="ECO:0000313" key="12">
    <source>
        <dbReference type="Proteomes" id="UP000283485"/>
    </source>
</evidence>
<dbReference type="Gene3D" id="2.40.170.20">
    <property type="entry name" value="TonB-dependent receptor, beta-barrel domain"/>
    <property type="match status" value="1"/>
</dbReference>
<dbReference type="PROSITE" id="PS52016">
    <property type="entry name" value="TONB_DEPENDENT_REC_3"/>
    <property type="match status" value="1"/>
</dbReference>
<evidence type="ECO:0000256" key="5">
    <source>
        <dbReference type="ARBA" id="ARBA00023136"/>
    </source>
</evidence>
<dbReference type="GO" id="GO:0009279">
    <property type="term" value="C:cell outer membrane"/>
    <property type="evidence" value="ECO:0007669"/>
    <property type="project" value="UniProtKB-SubCell"/>
</dbReference>
<dbReference type="SUPFAM" id="SSF56935">
    <property type="entry name" value="Porins"/>
    <property type="match status" value="1"/>
</dbReference>
<keyword evidence="3 7" id="KW-1134">Transmembrane beta strand</keyword>
<dbReference type="Gene3D" id="2.60.40.1120">
    <property type="entry name" value="Carboxypeptidase-like, regulatory domain"/>
    <property type="match status" value="1"/>
</dbReference>
<evidence type="ECO:0000256" key="4">
    <source>
        <dbReference type="ARBA" id="ARBA00022692"/>
    </source>
</evidence>
<dbReference type="SUPFAM" id="SSF49464">
    <property type="entry name" value="Carboxypeptidase regulatory domain-like"/>
    <property type="match status" value="1"/>
</dbReference>
<dbReference type="NCBIfam" id="TIGR04057">
    <property type="entry name" value="SusC_RagA_signa"/>
    <property type="match status" value="1"/>
</dbReference>
<comment type="caution">
    <text evidence="9">The sequence shown here is derived from an EMBL/GenBank/DDBJ whole genome shotgun (WGS) entry which is preliminary data.</text>
</comment>
<keyword evidence="6 7" id="KW-0998">Cell outer membrane</keyword>
<keyword evidence="5 7" id="KW-0472">Membrane</keyword>
<dbReference type="InterPro" id="IPR023997">
    <property type="entry name" value="TonB-dep_OMP_SusC/RagA_CS"/>
</dbReference>
<name>A0A3E4MPE6_9BACT</name>
<evidence type="ECO:0000259" key="8">
    <source>
        <dbReference type="Pfam" id="PF07715"/>
    </source>
</evidence>
<dbReference type="InterPro" id="IPR036942">
    <property type="entry name" value="Beta-barrel_TonB_sf"/>
</dbReference>
<accession>A0A3E4MPE6</accession>
<dbReference type="AlphaFoldDB" id="A0A3E4MPE6"/>
<comment type="similarity">
    <text evidence="7">Belongs to the TonB-dependent receptor family.</text>
</comment>
<dbReference type="Gene3D" id="2.170.130.10">
    <property type="entry name" value="TonB-dependent receptor, plug domain"/>
    <property type="match status" value="1"/>
</dbReference>
<dbReference type="Pfam" id="PF07715">
    <property type="entry name" value="Plug"/>
    <property type="match status" value="1"/>
</dbReference>
<evidence type="ECO:0000256" key="6">
    <source>
        <dbReference type="ARBA" id="ARBA00023237"/>
    </source>
</evidence>
<gene>
    <name evidence="10" type="ORF">DW653_09215</name>
    <name evidence="9" type="ORF">DXD04_14860</name>
</gene>
<dbReference type="InterPro" id="IPR008969">
    <property type="entry name" value="CarboxyPept-like_regulatory"/>
</dbReference>
<evidence type="ECO:0000256" key="1">
    <source>
        <dbReference type="ARBA" id="ARBA00004571"/>
    </source>
</evidence>
<dbReference type="InterPro" id="IPR037066">
    <property type="entry name" value="Plug_dom_sf"/>
</dbReference>
<dbReference type="Proteomes" id="UP000283485">
    <property type="component" value="Unassembled WGS sequence"/>
</dbReference>
<sequence length="1068" mass="118887">MSNLKLLGALLLTVGGTTQLLYAEQPSVIINSNIVQQKSTCSGVVKDASGESVIGASVLVKGTTIGTITDFDGNFELPNVEKGAVIQVSFVGYLTKEVIWKGTPISVVLEDDTKTLEEVVVVGYGTQKKVNLTGSVAMAESDVLEDRPIANLAQGLQGVIPNLNISFANGNPNAETSINVRGLTSLNGGSALVLVDGVETNDISLINPQDIESISVLKDASSAAVYGARAAFGVVLITTKKGKTGEKITFNYNNNFSWSTPSRLPHSLPADQWLRAMNNESKNTSGTQYWSDELIAAVDAYMKDPTRPTAWENTQGNKFTANGEWAYAGNTDWMDIFYKNAAFMQQHNASLRGGSEKTAYYASLGYKGQDGLLAFGTDTYKRINMSFNFTSKVTDWLEIGFRTKYNRSEVNEPNSNHYTSEDPYYEVYRAFPFIPVYLPDGDFAAVAGSNFNFNIAGMLAQAGRKKNVYDDIWYTGSFNLTPLKGLSIKGDYTGNRLFRDERAHNKTIYQKQPDGSQIAKGEPNGVSLRKYDDTYQALNLWAEYKFELPKSHSFTAMVGYNQESKKTSNFYGYVTDLYLNDAPIIDWANTKQKLEEEATIWAVQGAFFRLNYDYAGKYLVEVNGRYDGSSKYASDSRWGFFPSASLGWRLSEEKFFEPAKKIFDNVKLRASLGSLGNQVTNSNFDFLSLMGFEQLNYLIGGKLANGITPASLAYNNVTWEKVTTANFGIDLGLLNNRLTASFDYFLRYTNDMVVSKAYPATMGSTGGKENLANMRTNGWELTLNWNDNINDVAGSTLNYNIGIGISDSYSTITKYDNPTGYLGDYYEGQRLGDIWGYVTEGFIKDDAEAEAMKVRQKQISGTWIPGDIKYADLDGDGVITYGKNQLNDHGDKKIIGNQTPRYRFNINLGLNWKGFDVRALFEGVMKRDLWLGDNNTVFWGYTGQWWSALNETHINDVWSETNPNAYFPVPTNTTRSRQIQTKYLQDASYIRLKDLTIGYTLPTSWVSKLGISQLKVFASGQNLWEATGLYKYLDPDSTGDTKDDGSLEERMTKYPFCRSYSFGINVTF</sequence>